<dbReference type="PRINTS" id="PR01900">
    <property type="entry name" value="YIDCPROTEIN"/>
</dbReference>
<feature type="transmembrane region" description="Helical" evidence="10">
    <location>
        <begin position="249"/>
        <end position="272"/>
    </location>
</feature>
<dbReference type="PANTHER" id="PTHR12428">
    <property type="entry name" value="OXA1"/>
    <property type="match status" value="1"/>
</dbReference>
<dbReference type="PRINTS" id="PR00701">
    <property type="entry name" value="60KDINNERMP"/>
</dbReference>
<evidence type="ECO:0000256" key="8">
    <source>
        <dbReference type="ARBA" id="ARBA00023186"/>
    </source>
</evidence>
<keyword evidence="8" id="KW-0143">Chaperone</keyword>
<keyword evidence="5" id="KW-0653">Protein transport</keyword>
<dbReference type="GO" id="GO:0051205">
    <property type="term" value="P:protein insertion into membrane"/>
    <property type="evidence" value="ECO:0007669"/>
    <property type="project" value="TreeGrafter"/>
</dbReference>
<evidence type="ECO:0000256" key="2">
    <source>
        <dbReference type="ARBA" id="ARBA00022448"/>
    </source>
</evidence>
<dbReference type="NCBIfam" id="TIGR03592">
    <property type="entry name" value="yidC_oxa1_cterm"/>
    <property type="match status" value="1"/>
</dbReference>
<accession>A0A2J6X4G6</accession>
<dbReference type="InterPro" id="IPR028055">
    <property type="entry name" value="YidC/Oxa/ALB_C"/>
</dbReference>
<comment type="caution">
    <text evidence="12">The sequence shown here is derived from an EMBL/GenBank/DDBJ whole genome shotgun (WGS) entry which is preliminary data.</text>
</comment>
<evidence type="ECO:0000256" key="9">
    <source>
        <dbReference type="RuleBase" id="RU003945"/>
    </source>
</evidence>
<dbReference type="GO" id="GO:0005886">
    <property type="term" value="C:plasma membrane"/>
    <property type="evidence" value="ECO:0007669"/>
    <property type="project" value="UniProtKB-SubCell"/>
</dbReference>
<keyword evidence="3" id="KW-1003">Cell membrane</keyword>
<evidence type="ECO:0000256" key="5">
    <source>
        <dbReference type="ARBA" id="ARBA00022927"/>
    </source>
</evidence>
<dbReference type="AlphaFoldDB" id="A0A2J6X4G6"/>
<comment type="subcellular location">
    <subcellularLocation>
        <location evidence="1">Cell membrane</location>
        <topology evidence="1">Multi-pass membrane protein</topology>
    </subcellularLocation>
    <subcellularLocation>
        <location evidence="9">Membrane</location>
        <topology evidence="9">Multi-pass membrane protein</topology>
    </subcellularLocation>
</comment>
<dbReference type="Proteomes" id="UP000236910">
    <property type="component" value="Unassembled WGS sequence"/>
</dbReference>
<dbReference type="Pfam" id="PF02096">
    <property type="entry name" value="60KD_IMP"/>
    <property type="match status" value="1"/>
</dbReference>
<dbReference type="EMBL" id="PNIX01000337">
    <property type="protein sequence ID" value="PMP81212.1"/>
    <property type="molecule type" value="Genomic_DNA"/>
</dbReference>
<evidence type="ECO:0000259" key="11">
    <source>
        <dbReference type="Pfam" id="PF02096"/>
    </source>
</evidence>
<comment type="similarity">
    <text evidence="9">Belongs to the OXA1/ALB3/YidC family.</text>
</comment>
<organism evidence="12 13">
    <name type="scientific">Caldisericum exile</name>
    <dbReference type="NCBI Taxonomy" id="693075"/>
    <lineage>
        <taxon>Bacteria</taxon>
        <taxon>Pseudomonadati</taxon>
        <taxon>Caldisericota/Cryosericota group</taxon>
        <taxon>Caldisericota</taxon>
        <taxon>Caldisericia</taxon>
        <taxon>Caldisericales</taxon>
        <taxon>Caldisericaceae</taxon>
        <taxon>Caldisericum</taxon>
    </lineage>
</organism>
<sequence length="387" mass="44369">MTLFLEEDMMKKILFVFGFVLLLSVFLTGCRTSPFPKTTEPGVIVQVVATGRPLENIPVGLRVVNNTPDPILDVTVKLVSINGNEDLKPFELWKSKRELSIKDVSKTSVIDAGKDATFTFYITSYTEIDPKPYPIKFAVTYKDANGKITTIDKEAVINVVPVGGLYKAMRFIIEAINKVTKNYGLAIIVLTILIKLITHPLTRYQFKSTAKLQEIQPELKKIQEKYKDNPQKQQQEIVKLYKEKGVNMYGGCLPVLIQWPLLIILYGALMNYAPFNNARFLWLSNLNVPDKYYILPALVFLSMFLQSKTSQLPGTEMDPNTKMFMYFLPIIFAVWAVSWPPSVLLYWITFSLFATFEQYLIIRSLENFKKMALEEPKEVIKKEKKEK</sequence>
<proteinExistence type="inferred from homology"/>
<evidence type="ECO:0000256" key="10">
    <source>
        <dbReference type="SAM" id="Phobius"/>
    </source>
</evidence>
<protein>
    <recommendedName>
        <fullName evidence="11">Membrane insertase YidC/Oxa/ALB C-terminal domain-containing protein</fullName>
    </recommendedName>
</protein>
<evidence type="ECO:0000256" key="4">
    <source>
        <dbReference type="ARBA" id="ARBA00022692"/>
    </source>
</evidence>
<reference evidence="12 13" key="1">
    <citation type="submission" date="2018-01" db="EMBL/GenBank/DDBJ databases">
        <title>Metagenomic assembled genomes from two thermal pools in the Uzon Caldera, Kamchatka, Russia.</title>
        <authorList>
            <person name="Wilkins L."/>
            <person name="Ettinger C."/>
        </authorList>
    </citation>
    <scope>NUCLEOTIDE SEQUENCE [LARGE SCALE GENOMIC DNA]</scope>
    <source>
        <strain evidence="12">ARK-10</strain>
    </source>
</reference>
<feature type="transmembrane region" description="Helical" evidence="10">
    <location>
        <begin position="321"/>
        <end position="338"/>
    </location>
</feature>
<dbReference type="PANTHER" id="PTHR12428:SF65">
    <property type="entry name" value="CYTOCHROME C OXIDASE ASSEMBLY PROTEIN COX18, MITOCHONDRIAL"/>
    <property type="match status" value="1"/>
</dbReference>
<evidence type="ECO:0000313" key="12">
    <source>
        <dbReference type="EMBL" id="PMP81212.1"/>
    </source>
</evidence>
<evidence type="ECO:0000256" key="7">
    <source>
        <dbReference type="ARBA" id="ARBA00023136"/>
    </source>
</evidence>
<evidence type="ECO:0000313" key="13">
    <source>
        <dbReference type="Proteomes" id="UP000236910"/>
    </source>
</evidence>
<keyword evidence="7 10" id="KW-0472">Membrane</keyword>
<dbReference type="GO" id="GO:0032977">
    <property type="term" value="F:membrane insertase activity"/>
    <property type="evidence" value="ECO:0007669"/>
    <property type="project" value="InterPro"/>
</dbReference>
<keyword evidence="2" id="KW-0813">Transport</keyword>
<evidence type="ECO:0000256" key="6">
    <source>
        <dbReference type="ARBA" id="ARBA00022989"/>
    </source>
</evidence>
<keyword evidence="4 9" id="KW-0812">Transmembrane</keyword>
<gene>
    <name evidence="12" type="ORF">C0175_05850</name>
</gene>
<dbReference type="GO" id="GO:0015031">
    <property type="term" value="P:protein transport"/>
    <property type="evidence" value="ECO:0007669"/>
    <property type="project" value="UniProtKB-KW"/>
</dbReference>
<dbReference type="InterPro" id="IPR001708">
    <property type="entry name" value="YidC/ALB3/OXA1/COX18"/>
</dbReference>
<feature type="domain" description="Membrane insertase YidC/Oxa/ALB C-terminal" evidence="11">
    <location>
        <begin position="183"/>
        <end position="362"/>
    </location>
</feature>
<feature type="transmembrane region" description="Helical" evidence="10">
    <location>
        <begin position="183"/>
        <end position="202"/>
    </location>
</feature>
<evidence type="ECO:0000256" key="3">
    <source>
        <dbReference type="ARBA" id="ARBA00022475"/>
    </source>
</evidence>
<name>A0A2J6X4G6_9BACT</name>
<evidence type="ECO:0000256" key="1">
    <source>
        <dbReference type="ARBA" id="ARBA00004651"/>
    </source>
</evidence>
<dbReference type="CDD" id="cd20070">
    <property type="entry name" value="5TM_YidC_Alb3"/>
    <property type="match status" value="1"/>
</dbReference>
<keyword evidence="6 10" id="KW-1133">Transmembrane helix</keyword>
<dbReference type="InterPro" id="IPR047196">
    <property type="entry name" value="YidC_ALB_C"/>
</dbReference>